<dbReference type="AlphaFoldDB" id="A0A523BBR1"/>
<evidence type="ECO:0000313" key="2">
    <source>
        <dbReference type="EMBL" id="TDA38314.1"/>
    </source>
</evidence>
<sequence>MVKFITSSICGNTSEIFAEIKKDHVNISINSTCKKIMDYSLSIKELYLKDVFTEIIKNKAYIKASEAKLCPTCLVPCGVVYASWTEFGLISKNLLSKFPSQCILFKQ</sequence>
<reference evidence="1 3" key="2">
    <citation type="journal article" date="2019" name="Nat. Microbiol.">
        <title>Wide diversity of methane and short-chain alkane metabolisms in uncultured archaea.</title>
        <authorList>
            <person name="Borrel G."/>
            <person name="Adam P.S."/>
            <person name="McKay L.J."/>
            <person name="Chen L.X."/>
            <person name="Sierra-Garcia I.N."/>
            <person name="Sieber C.M."/>
            <person name="Letourneur Q."/>
            <person name="Ghozlane A."/>
            <person name="Andersen G.L."/>
            <person name="Li W.J."/>
            <person name="Hallam S.J."/>
            <person name="Muyzer G."/>
            <person name="de Oliveira V.M."/>
            <person name="Inskeep W.P."/>
            <person name="Banfield J.F."/>
            <person name="Gribaldo S."/>
        </authorList>
    </citation>
    <scope>NUCLEOTIDE SEQUENCE [LARGE SCALE GENOMIC DNA]</scope>
    <source>
        <strain evidence="1">Verst-YHS</strain>
    </source>
</reference>
<name>A0A523BBR1_9CREN</name>
<dbReference type="InterPro" id="IPR054227">
    <property type="entry name" value="DUF6951"/>
</dbReference>
<comment type="caution">
    <text evidence="2">The sequence shown here is derived from an EMBL/GenBank/DDBJ whole genome shotgun (WGS) entry which is preliminary data.</text>
</comment>
<evidence type="ECO:0000313" key="4">
    <source>
        <dbReference type="Proteomes" id="UP000317265"/>
    </source>
</evidence>
<dbReference type="EMBL" id="RXIH01000013">
    <property type="protein sequence ID" value="RZN57025.1"/>
    <property type="molecule type" value="Genomic_DNA"/>
</dbReference>
<evidence type="ECO:0000313" key="3">
    <source>
        <dbReference type="Proteomes" id="UP000316080"/>
    </source>
</evidence>
<evidence type="ECO:0000313" key="1">
    <source>
        <dbReference type="EMBL" id="RZN57025.1"/>
    </source>
</evidence>
<protein>
    <submittedName>
        <fullName evidence="2">Uncharacterized protein</fullName>
    </submittedName>
</protein>
<gene>
    <name evidence="2" type="ORF">DSO09_04710</name>
    <name evidence="1" type="ORF">EF809_01620</name>
</gene>
<reference evidence="2 4" key="1">
    <citation type="journal article" date="2019" name="Nat. Microbiol.">
        <title>Expanding anaerobic alkane metabolism in the domain of Archaea.</title>
        <authorList>
            <person name="Wang Y."/>
            <person name="Wegener G."/>
            <person name="Hou J."/>
            <person name="Wang F."/>
            <person name="Xiao X."/>
        </authorList>
    </citation>
    <scope>NUCLEOTIDE SEQUENCE [LARGE SCALE GENOMIC DNA]</scope>
    <source>
        <strain evidence="2">WYZ-LMO11</strain>
    </source>
</reference>
<accession>A0A523BBR1</accession>
<dbReference type="EMBL" id="QNVI01000054">
    <property type="protein sequence ID" value="TDA38314.1"/>
    <property type="molecule type" value="Genomic_DNA"/>
</dbReference>
<organism evidence="2 4">
    <name type="scientific">Thermoproteota archaeon</name>
    <dbReference type="NCBI Taxonomy" id="2056631"/>
    <lineage>
        <taxon>Archaea</taxon>
        <taxon>Thermoproteota</taxon>
    </lineage>
</organism>
<proteinExistence type="predicted"/>
<dbReference type="Proteomes" id="UP000317265">
    <property type="component" value="Unassembled WGS sequence"/>
</dbReference>
<dbReference type="Pfam" id="PF22263">
    <property type="entry name" value="DUF6951"/>
    <property type="match status" value="1"/>
</dbReference>
<dbReference type="Proteomes" id="UP000316080">
    <property type="component" value="Unassembled WGS sequence"/>
</dbReference>